<proteinExistence type="predicted"/>
<evidence type="ECO:0000313" key="2">
    <source>
        <dbReference type="Proteomes" id="UP000285972"/>
    </source>
</evidence>
<dbReference type="Proteomes" id="UP000285972">
    <property type="component" value="Unassembled WGS sequence"/>
</dbReference>
<organism evidence="1 2">
    <name type="scientific">Brenneria goodwinii</name>
    <dbReference type="NCBI Taxonomy" id="1109412"/>
    <lineage>
        <taxon>Bacteria</taxon>
        <taxon>Pseudomonadati</taxon>
        <taxon>Pseudomonadota</taxon>
        <taxon>Gammaproteobacteria</taxon>
        <taxon>Enterobacterales</taxon>
        <taxon>Pectobacteriaceae</taxon>
        <taxon>Brenneria</taxon>
    </lineage>
</organism>
<gene>
    <name evidence="1" type="ORF">BIY26_23315</name>
</gene>
<dbReference type="AlphaFoldDB" id="A0AAE8EK35"/>
<comment type="caution">
    <text evidence="1">The sequence shown here is derived from an EMBL/GenBank/DDBJ whole genome shotgun (WGS) entry which is preliminary data.</text>
</comment>
<feature type="non-terminal residue" evidence="1">
    <location>
        <position position="299"/>
    </location>
</feature>
<reference evidence="1 2" key="1">
    <citation type="submission" date="2016-09" db="EMBL/GenBank/DDBJ databases">
        <authorList>
            <person name="Doonan J."/>
            <person name="Pachebat J.A."/>
            <person name="Golyshin P.N."/>
            <person name="Denman S."/>
            <person name="Mcdonald J.E."/>
        </authorList>
    </citation>
    <scope>NUCLEOTIDE SEQUENCE [LARGE SCALE GENOMIC DNA]</scope>
    <source>
        <strain evidence="1 2">FRB141</strain>
    </source>
</reference>
<accession>A0AAE8EK35</accession>
<dbReference type="RefSeq" id="WP_121514277.1">
    <property type="nucleotide sequence ID" value="NZ_MJLX01000162.1"/>
</dbReference>
<dbReference type="EMBL" id="MJLX01000162">
    <property type="protein sequence ID" value="RLM14720.1"/>
    <property type="molecule type" value="Genomic_DNA"/>
</dbReference>
<evidence type="ECO:0000313" key="1">
    <source>
        <dbReference type="EMBL" id="RLM14720.1"/>
    </source>
</evidence>
<feature type="non-terminal residue" evidence="1">
    <location>
        <position position="1"/>
    </location>
</feature>
<protein>
    <submittedName>
        <fullName evidence="1">Uncharacterized protein</fullName>
    </submittedName>
</protein>
<name>A0AAE8EK35_9GAMM</name>
<sequence length="299" mass="34446">LMGSSIKKLSRICWNSNNWKKPSGGEGKSKNKDSYEYQYGFGHEEWIFDTSKIIDGYHYAYLQSVYNHGDRECVYDISLYTIKSEGNKKTRYWLGEIIQVEAVDADESKRILKIYKEKGWYDEMKAQLEAVGADTSEFDKIKKDDFFVVKFKPENLITVTPYSFPYTDPAVPSNYYNLLNFICKPSFSNQNSSFEFVSGNKDKKEFGNRQGSKSYIEIDYLHNNIQKGLYGLLCSEYGSESVGTENNTGYNSRIDLVVRLSNSSFYFYEIKTGTSALACIREALGQVIEYVHFRDSPIN</sequence>